<evidence type="ECO:0000256" key="1">
    <source>
        <dbReference type="SAM" id="Phobius"/>
    </source>
</evidence>
<dbReference type="eggNOG" id="COG2165">
    <property type="taxonomic scope" value="Bacteria"/>
</dbReference>
<proteinExistence type="predicted"/>
<keyword evidence="1" id="KW-1133">Transmembrane helix</keyword>
<dbReference type="PATRIC" id="fig|862908.3.peg.1204"/>
<sequence>MAEKLKYKLTNDGFTLVEVMISLAIFAVFASAYLTAQGFNISDSTVMREELELKRYAELKVNELIVTPPELKESITLTKETGKFEENDNFTYSIEYKKFLIPDLNKITGADEEAQDPNESKIFENVKKNLEKIIWQVEVTVKNETSERSYSVSTWLYNHQAQVMFEQM</sequence>
<evidence type="ECO:0000313" key="2">
    <source>
        <dbReference type="EMBL" id="CBW26139.1"/>
    </source>
</evidence>
<protein>
    <submittedName>
        <fullName evidence="2">Exported protein</fullName>
    </submittedName>
</protein>
<accession>E1WZ42</accession>
<dbReference type="RefSeq" id="WP_014243923.1">
    <property type="nucleotide sequence ID" value="NC_016620.1"/>
</dbReference>
<keyword evidence="1" id="KW-0472">Membrane</keyword>
<feature type="transmembrane region" description="Helical" evidence="1">
    <location>
        <begin position="12"/>
        <end position="34"/>
    </location>
</feature>
<gene>
    <name evidence="2" type="ordered locus">BMS_1265</name>
</gene>
<name>E1WZ42_HALMS</name>
<organism evidence="2 3">
    <name type="scientific">Halobacteriovorax marinus (strain ATCC BAA-682 / DSM 15412 / SJ)</name>
    <name type="common">Bacteriovorax marinus</name>
    <dbReference type="NCBI Taxonomy" id="862908"/>
    <lineage>
        <taxon>Bacteria</taxon>
        <taxon>Pseudomonadati</taxon>
        <taxon>Bdellovibrionota</taxon>
        <taxon>Bacteriovoracia</taxon>
        <taxon>Bacteriovoracales</taxon>
        <taxon>Halobacteriovoraceae</taxon>
        <taxon>Halobacteriovorax</taxon>
    </lineage>
</organism>
<dbReference type="AlphaFoldDB" id="E1WZ42"/>
<keyword evidence="1" id="KW-0812">Transmembrane</keyword>
<dbReference type="NCBIfam" id="TIGR02532">
    <property type="entry name" value="IV_pilin_GFxxxE"/>
    <property type="match status" value="1"/>
</dbReference>
<dbReference type="STRING" id="862908.BMS_1265"/>
<keyword evidence="3" id="KW-1185">Reference proteome</keyword>
<dbReference type="KEGG" id="bmx:BMS_1265"/>
<dbReference type="OrthoDB" id="5292866at2"/>
<dbReference type="InterPro" id="IPR012902">
    <property type="entry name" value="N_methyl_site"/>
</dbReference>
<dbReference type="HOGENOM" id="CLU_1584190_0_0_7"/>
<reference evidence="3" key="1">
    <citation type="journal article" date="2013" name="ISME J.">
        <title>A small predatory core genome in the divergent marine Bacteriovorax marinus SJ and the terrestrial Bdellovibrio bacteriovorus.</title>
        <authorList>
            <person name="Crossman L.C."/>
            <person name="Chen H."/>
            <person name="Cerdeno-Tarraga A.M."/>
            <person name="Brooks K."/>
            <person name="Quail M.A."/>
            <person name="Pineiro S.A."/>
            <person name="Hobley L."/>
            <person name="Sockett R.E."/>
            <person name="Bentley S.D."/>
            <person name="Parkhill J."/>
            <person name="Williams H.N."/>
            <person name="Stine O.C."/>
        </authorList>
    </citation>
    <scope>NUCLEOTIDE SEQUENCE [LARGE SCALE GENOMIC DNA]</scope>
    <source>
        <strain evidence="3">ATCC BAA-682 / DSM 15412 / SJ</strain>
    </source>
</reference>
<evidence type="ECO:0000313" key="3">
    <source>
        <dbReference type="Proteomes" id="UP000008963"/>
    </source>
</evidence>
<dbReference type="EMBL" id="FQ312005">
    <property type="protein sequence ID" value="CBW26139.1"/>
    <property type="molecule type" value="Genomic_DNA"/>
</dbReference>
<dbReference type="Proteomes" id="UP000008963">
    <property type="component" value="Chromosome"/>
</dbReference>
<dbReference type="Pfam" id="PF07963">
    <property type="entry name" value="N_methyl"/>
    <property type="match status" value="1"/>
</dbReference>